<evidence type="ECO:0000256" key="1">
    <source>
        <dbReference type="ARBA" id="ARBA00022729"/>
    </source>
</evidence>
<protein>
    <recommendedName>
        <fullName evidence="4">Lipoprotein LpqN</fullName>
    </recommendedName>
</protein>
<sequence length="236" mass="24493">MCRSWESQTHRCAPSDRSVCGWPWHAGRAPTRMASRAPLASLCRRRTTVPRPRPARIFWTPALLAATVALALGGCSGADADGGDGEPTAYDVPDVPVQLTAPAGWERVTRDGAFVLRAPGGSQEFRANVVVTGEKSAQTLERAGAETTVAVGAIPGWIPDVDGQGATTLGDLPAFRVAGTYDASGTVVAQEIVAVRTGDGADAWVVDLTASYAVDDAEGAAQAREILESVELAPAG</sequence>
<proteinExistence type="predicted"/>
<dbReference type="Gene3D" id="3.40.1000.10">
    <property type="entry name" value="Mog1/PsbP, alpha/beta/alpha sandwich"/>
    <property type="match status" value="1"/>
</dbReference>
<dbReference type="Proteomes" id="UP000440668">
    <property type="component" value="Unassembled WGS sequence"/>
</dbReference>
<evidence type="ECO:0000313" key="3">
    <source>
        <dbReference type="Proteomes" id="UP000440668"/>
    </source>
</evidence>
<keyword evidence="1" id="KW-0732">Signal</keyword>
<dbReference type="AlphaFoldDB" id="A0A6N7ZDJ1"/>
<reference evidence="2 3" key="1">
    <citation type="submission" date="2019-11" db="EMBL/GenBank/DDBJ databases">
        <title>Cellulosimicrobium composti sp. nov. isolated from a compost.</title>
        <authorList>
            <person name="Yang Y."/>
        </authorList>
    </citation>
    <scope>NUCLEOTIDE SEQUENCE [LARGE SCALE GENOMIC DNA]</scope>
    <source>
        <strain evidence="2 3">BIT-GX5</strain>
    </source>
</reference>
<dbReference type="InterPro" id="IPR019674">
    <property type="entry name" value="Lipoprotein_LpqN/LpqT-like"/>
</dbReference>
<organism evidence="2 3">
    <name type="scientific">Cellulosimicrobium composti</name>
    <dbReference type="NCBI Taxonomy" id="2672572"/>
    <lineage>
        <taxon>Bacteria</taxon>
        <taxon>Bacillati</taxon>
        <taxon>Actinomycetota</taxon>
        <taxon>Actinomycetes</taxon>
        <taxon>Micrococcales</taxon>
        <taxon>Promicromonosporaceae</taxon>
        <taxon>Cellulosimicrobium</taxon>
    </lineage>
</organism>
<accession>A0A6N7ZDJ1</accession>
<evidence type="ECO:0000313" key="2">
    <source>
        <dbReference type="EMBL" id="MTG87504.1"/>
    </source>
</evidence>
<name>A0A6N7ZDJ1_9MICO</name>
<evidence type="ECO:0008006" key="4">
    <source>
        <dbReference type="Google" id="ProtNLM"/>
    </source>
</evidence>
<comment type="caution">
    <text evidence="2">The sequence shown here is derived from an EMBL/GenBank/DDBJ whole genome shotgun (WGS) entry which is preliminary data.</text>
</comment>
<dbReference type="EMBL" id="WMKA01000001">
    <property type="protein sequence ID" value="MTG87504.1"/>
    <property type="molecule type" value="Genomic_DNA"/>
</dbReference>
<gene>
    <name evidence="2" type="ORF">GJV82_00815</name>
</gene>
<dbReference type="Pfam" id="PF10738">
    <property type="entry name" value="Lpp-LpqN"/>
    <property type="match status" value="1"/>
</dbReference>